<dbReference type="Gene3D" id="3.30.420.10">
    <property type="entry name" value="Ribonuclease H-like superfamily/Ribonuclease H"/>
    <property type="match status" value="1"/>
</dbReference>
<dbReference type="InterPro" id="IPR036397">
    <property type="entry name" value="RNaseH_sf"/>
</dbReference>
<feature type="domain" description="Tc1-like transposase DDE" evidence="1">
    <location>
        <begin position="1"/>
        <end position="27"/>
    </location>
</feature>
<reference evidence="3" key="1">
    <citation type="journal article" date="2019" name="Int. J. Syst. Evol. Microbiol.">
        <title>The Global Catalogue of Microorganisms (GCM) 10K type strain sequencing project: providing services to taxonomists for standard genome sequencing and annotation.</title>
        <authorList>
            <consortium name="The Broad Institute Genomics Platform"/>
            <consortium name="The Broad Institute Genome Sequencing Center for Infectious Disease"/>
            <person name="Wu L."/>
            <person name="Ma J."/>
        </authorList>
    </citation>
    <scope>NUCLEOTIDE SEQUENCE [LARGE SCALE GENOMIC DNA]</scope>
    <source>
        <strain evidence="3">KCTC 33842</strain>
    </source>
</reference>
<comment type="caution">
    <text evidence="2">The sequence shown here is derived from an EMBL/GenBank/DDBJ whole genome shotgun (WGS) entry which is preliminary data.</text>
</comment>
<organism evidence="2 3">
    <name type="scientific">Deinococcus taklimakanensis</name>
    <dbReference type="NCBI Taxonomy" id="536443"/>
    <lineage>
        <taxon>Bacteria</taxon>
        <taxon>Thermotogati</taxon>
        <taxon>Deinococcota</taxon>
        <taxon>Deinococci</taxon>
        <taxon>Deinococcales</taxon>
        <taxon>Deinococcaceae</taxon>
        <taxon>Deinococcus</taxon>
    </lineage>
</organism>
<dbReference type="EMBL" id="JBHUMK010000035">
    <property type="protein sequence ID" value="MFD2609368.1"/>
    <property type="molecule type" value="Genomic_DNA"/>
</dbReference>
<evidence type="ECO:0000259" key="1">
    <source>
        <dbReference type="Pfam" id="PF13358"/>
    </source>
</evidence>
<protein>
    <submittedName>
        <fullName evidence="2">Transposase</fullName>
    </submittedName>
</protein>
<proteinExistence type="predicted"/>
<evidence type="ECO:0000313" key="2">
    <source>
        <dbReference type="EMBL" id="MFD2609368.1"/>
    </source>
</evidence>
<feature type="non-terminal residue" evidence="2">
    <location>
        <position position="1"/>
    </location>
</feature>
<keyword evidence="3" id="KW-1185">Reference proteome</keyword>
<evidence type="ECO:0000313" key="3">
    <source>
        <dbReference type="Proteomes" id="UP001597475"/>
    </source>
</evidence>
<name>A0ABW5P2K2_9DEIO</name>
<accession>A0ABW5P2K2</accession>
<dbReference type="InterPro" id="IPR038717">
    <property type="entry name" value="Tc1-like_DDE_dom"/>
</dbReference>
<dbReference type="RefSeq" id="WP_386844695.1">
    <property type="nucleotide sequence ID" value="NZ_JBHUMK010000035.1"/>
</dbReference>
<dbReference type="Pfam" id="PF13358">
    <property type="entry name" value="DDE_3"/>
    <property type="match status" value="1"/>
</dbReference>
<dbReference type="Proteomes" id="UP001597475">
    <property type="component" value="Unassembled WGS sequence"/>
</dbReference>
<sequence>LMYLPPYSPDFNPIEWLFSQVKARVRAAGRRSVEGMMESVGKALEGVSRVQLRQWFVYATLQHLL</sequence>
<gene>
    <name evidence="2" type="ORF">ACFSR9_07965</name>
</gene>